<evidence type="ECO:0000313" key="8">
    <source>
        <dbReference type="EMBL" id="SCW68431.1"/>
    </source>
</evidence>
<dbReference type="OrthoDB" id="8098664at2"/>
<dbReference type="EMBL" id="FMTS01000004">
    <property type="protein sequence ID" value="SCW68431.1"/>
    <property type="molecule type" value="Genomic_DNA"/>
</dbReference>
<keyword evidence="6" id="KW-0732">Signal</keyword>
<evidence type="ECO:0000256" key="3">
    <source>
        <dbReference type="ARBA" id="ARBA00010286"/>
    </source>
</evidence>
<dbReference type="PROSITE" id="PS00482">
    <property type="entry name" value="DIHYDROOROTASE_1"/>
    <property type="match status" value="1"/>
</dbReference>
<gene>
    <name evidence="8" type="ORF">SAMN02927928_2691</name>
</gene>
<organism evidence="8 9">
    <name type="scientific">Asticcacaulis taihuensis</name>
    <dbReference type="NCBI Taxonomy" id="260084"/>
    <lineage>
        <taxon>Bacteria</taxon>
        <taxon>Pseudomonadati</taxon>
        <taxon>Pseudomonadota</taxon>
        <taxon>Alphaproteobacteria</taxon>
        <taxon>Caulobacterales</taxon>
        <taxon>Caulobacteraceae</taxon>
        <taxon>Asticcacaulis</taxon>
    </lineage>
</organism>
<dbReference type="InterPro" id="IPR002195">
    <property type="entry name" value="Dihydroorotase_CS"/>
</dbReference>
<proteinExistence type="inferred from homology"/>
<dbReference type="Gene3D" id="3.20.20.140">
    <property type="entry name" value="Metal-dependent hydrolases"/>
    <property type="match status" value="2"/>
</dbReference>
<comment type="cofactor">
    <cofactor evidence="1">
        <name>Zn(2+)</name>
        <dbReference type="ChEBI" id="CHEBI:29105"/>
    </cofactor>
</comment>
<evidence type="ECO:0000256" key="2">
    <source>
        <dbReference type="ARBA" id="ARBA00002368"/>
    </source>
</evidence>
<dbReference type="SUPFAM" id="SSF51338">
    <property type="entry name" value="Composite domain of metallo-dependent hydrolases"/>
    <property type="match status" value="1"/>
</dbReference>
<reference evidence="9" key="1">
    <citation type="submission" date="2016-10" db="EMBL/GenBank/DDBJ databases">
        <authorList>
            <person name="Varghese N."/>
            <person name="Submissions S."/>
        </authorList>
    </citation>
    <scope>NUCLEOTIDE SEQUENCE [LARGE SCALE GENOMIC DNA]</scope>
    <source>
        <strain evidence="9">CGMCC 1.3431</strain>
    </source>
</reference>
<dbReference type="Gene3D" id="2.30.40.10">
    <property type="entry name" value="Urease, subunit C, domain 1"/>
    <property type="match status" value="1"/>
</dbReference>
<keyword evidence="9" id="KW-1185">Reference proteome</keyword>
<feature type="chain" id="PRO_5011688873" evidence="6">
    <location>
        <begin position="23"/>
        <end position="484"/>
    </location>
</feature>
<dbReference type="STRING" id="260084.SAMN02927928_2691"/>
<dbReference type="PANTHER" id="PTHR43135:SF3">
    <property type="entry name" value="ALPHA-D-RIBOSE 1-METHYLPHOSPHONATE 5-TRIPHOSPHATE DIPHOSPHATASE"/>
    <property type="match status" value="1"/>
</dbReference>
<dbReference type="AlphaFoldDB" id="A0A1G4SHA1"/>
<evidence type="ECO:0000256" key="4">
    <source>
        <dbReference type="ARBA" id="ARBA00022723"/>
    </source>
</evidence>
<dbReference type="Proteomes" id="UP000199150">
    <property type="component" value="Unassembled WGS sequence"/>
</dbReference>
<evidence type="ECO:0000313" key="9">
    <source>
        <dbReference type="Proteomes" id="UP000199150"/>
    </source>
</evidence>
<evidence type="ECO:0000256" key="6">
    <source>
        <dbReference type="SAM" id="SignalP"/>
    </source>
</evidence>
<sequence>MRKILGLLGLFFLTVTSSDVYAAEIQKADFIFDHVNVVPMTRETVLSDRSVIVRDGKIVGITDIHTSALYTSAKHIDGRGRYLMPGLSDMHVHLRMPPQDFFDLNLAQGVTTIFNMGIADGGGKIDHLALRAGIAAGTMDGPRYLVSGPQLDSSNVSMSTVDQVLQEHVERGYDAVKIHGDLSPELYDAIISGARARGLRIRGHGQHMMPLAQTLRMDSVEHVEELLYISQDAALGEEAKFGVEADGNIDNFLTAYYHNISRLQDHAYRAGVVTQIAQSGVYWDPTMVIYSMIPIYVSDDRFHALASDSRLQYLPDGIRRESLDNDKNEYRAGLVPVFSKFLLSIGDHTTVEHHFDQNMDMLLTLTRELHDAGVPLLIGSDVFGALVPGYAQHQEMELFVKAGLTPYETLQAATVNGAKYLGEFGQAGTIEVGKRADFILLGGNPLVDIRNAADVRGVFTHGKWHSEEDLAMRLSRVANDAANN</sequence>
<dbReference type="RefSeq" id="WP_090648859.1">
    <property type="nucleotide sequence ID" value="NZ_CBCRYE010000002.1"/>
</dbReference>
<evidence type="ECO:0000256" key="5">
    <source>
        <dbReference type="ARBA" id="ARBA00022801"/>
    </source>
</evidence>
<dbReference type="GO" id="GO:0016812">
    <property type="term" value="F:hydrolase activity, acting on carbon-nitrogen (but not peptide) bonds, in cyclic amides"/>
    <property type="evidence" value="ECO:0007669"/>
    <property type="project" value="InterPro"/>
</dbReference>
<evidence type="ECO:0000256" key="1">
    <source>
        <dbReference type="ARBA" id="ARBA00001947"/>
    </source>
</evidence>
<comment type="similarity">
    <text evidence="3">Belongs to the metallo-dependent hydrolases superfamily. DHOase family. Class I DHOase subfamily.</text>
</comment>
<dbReference type="InterPro" id="IPR011059">
    <property type="entry name" value="Metal-dep_hydrolase_composite"/>
</dbReference>
<dbReference type="GO" id="GO:0046872">
    <property type="term" value="F:metal ion binding"/>
    <property type="evidence" value="ECO:0007669"/>
    <property type="project" value="UniProtKB-KW"/>
</dbReference>
<keyword evidence="4" id="KW-0479">Metal-binding</keyword>
<dbReference type="PANTHER" id="PTHR43135">
    <property type="entry name" value="ALPHA-D-RIBOSE 1-METHYLPHOSPHONATE 5-TRIPHOSPHATE DIPHOSPHATASE"/>
    <property type="match status" value="1"/>
</dbReference>
<comment type="function">
    <text evidence="2">Catalyzes the reversible cyclization of carbamoyl aspartate to dihydroorotate.</text>
</comment>
<feature type="signal peptide" evidence="6">
    <location>
        <begin position="1"/>
        <end position="22"/>
    </location>
</feature>
<dbReference type="Pfam" id="PF01979">
    <property type="entry name" value="Amidohydro_1"/>
    <property type="match status" value="1"/>
</dbReference>
<dbReference type="InterPro" id="IPR006680">
    <property type="entry name" value="Amidohydro-rel"/>
</dbReference>
<accession>A0A1G4SHA1</accession>
<keyword evidence="5 8" id="KW-0378">Hydrolase</keyword>
<dbReference type="InterPro" id="IPR051781">
    <property type="entry name" value="Metallo-dep_Hydrolase"/>
</dbReference>
<evidence type="ECO:0000259" key="7">
    <source>
        <dbReference type="Pfam" id="PF01979"/>
    </source>
</evidence>
<dbReference type="InterPro" id="IPR032466">
    <property type="entry name" value="Metal_Hydrolase"/>
</dbReference>
<dbReference type="SUPFAM" id="SSF51556">
    <property type="entry name" value="Metallo-dependent hydrolases"/>
    <property type="match status" value="1"/>
</dbReference>
<protein>
    <submittedName>
        <fullName evidence="8">Amidohydrolase family protein</fullName>
    </submittedName>
</protein>
<name>A0A1G4SHA1_9CAUL</name>
<feature type="domain" description="Amidohydrolase-related" evidence="7">
    <location>
        <begin position="82"/>
        <end position="464"/>
    </location>
</feature>